<dbReference type="EMBL" id="JAGETV010000005">
    <property type="protein sequence ID" value="MBO1926738.1"/>
    <property type="molecule type" value="Genomic_DNA"/>
</dbReference>
<dbReference type="PROSITE" id="PS00398">
    <property type="entry name" value="RECOMBINASES_2"/>
    <property type="match status" value="1"/>
</dbReference>
<evidence type="ECO:0000259" key="5">
    <source>
        <dbReference type="PROSITE" id="PS51736"/>
    </source>
</evidence>
<dbReference type="InterPro" id="IPR036162">
    <property type="entry name" value="Resolvase-like_N_sf"/>
</dbReference>
<dbReference type="Proteomes" id="UP000664835">
    <property type="component" value="Unassembled WGS sequence"/>
</dbReference>
<dbReference type="SUPFAM" id="SSF46689">
    <property type="entry name" value="Homeodomain-like"/>
    <property type="match status" value="1"/>
</dbReference>
<organism evidence="6 7">
    <name type="scientific">Thiomicrorhabdus marina</name>
    <dbReference type="NCBI Taxonomy" id="2818442"/>
    <lineage>
        <taxon>Bacteria</taxon>
        <taxon>Pseudomonadati</taxon>
        <taxon>Pseudomonadota</taxon>
        <taxon>Gammaproteobacteria</taxon>
        <taxon>Thiotrichales</taxon>
        <taxon>Piscirickettsiaceae</taxon>
        <taxon>Thiomicrorhabdus</taxon>
    </lineage>
</organism>
<dbReference type="SUPFAM" id="SSF53041">
    <property type="entry name" value="Resolvase-like"/>
    <property type="match status" value="1"/>
</dbReference>
<evidence type="ECO:0000256" key="2">
    <source>
        <dbReference type="ARBA" id="ARBA00022908"/>
    </source>
</evidence>
<comment type="caution">
    <text evidence="6">The sequence shown here is derived from an EMBL/GenBank/DDBJ whole genome shotgun (WGS) entry which is preliminary data.</text>
</comment>
<name>A0ABS3Q3R6_9GAMM</name>
<evidence type="ECO:0000256" key="4">
    <source>
        <dbReference type="ARBA" id="ARBA00023172"/>
    </source>
</evidence>
<evidence type="ECO:0000256" key="3">
    <source>
        <dbReference type="ARBA" id="ARBA00023125"/>
    </source>
</evidence>
<proteinExistence type="inferred from homology"/>
<dbReference type="InterPro" id="IPR050639">
    <property type="entry name" value="SSR_resolvase"/>
</dbReference>
<dbReference type="InterPro" id="IPR009057">
    <property type="entry name" value="Homeodomain-like_sf"/>
</dbReference>
<dbReference type="PROSITE" id="PS51736">
    <property type="entry name" value="RECOMBINASES_3"/>
    <property type="match status" value="1"/>
</dbReference>
<reference evidence="6 7" key="1">
    <citation type="submission" date="2021-03" db="EMBL/GenBank/DDBJ databases">
        <title>Thiomicrorhabdus sp.nov.,novel sulfur-oxidizing bacteria isolated from coastal sediment.</title>
        <authorList>
            <person name="Liu X."/>
        </authorList>
    </citation>
    <scope>NUCLEOTIDE SEQUENCE [LARGE SCALE GENOMIC DNA]</scope>
    <source>
        <strain evidence="6 7">6S2-11</strain>
    </source>
</reference>
<keyword evidence="2" id="KW-0229">DNA integration</keyword>
<comment type="similarity">
    <text evidence="1">Belongs to the site-specific recombinase resolvase family.</text>
</comment>
<dbReference type="Pfam" id="PF02796">
    <property type="entry name" value="HTH_7"/>
    <property type="match status" value="1"/>
</dbReference>
<evidence type="ECO:0000256" key="1">
    <source>
        <dbReference type="ARBA" id="ARBA00009913"/>
    </source>
</evidence>
<accession>A0ABS3Q3R6</accession>
<sequence length="184" mass="20414">MAIVAYKRVSSISQNADRQDFAGITIDKVYEDRASGANTDRPELKACLDYVREGDTLLVHSIDRLARSLQDLTKIIEQLTTKGVTVKFIKEGLTFTKDTSNPANELMLNVLGAIAQFERALIRERQAEGIAKAKAEGKYKGRSKALTEEEVQSLKADAELGIPKTKLADKYGIGRTSVYKYLEN</sequence>
<keyword evidence="4" id="KW-0233">DNA recombination</keyword>
<keyword evidence="3" id="KW-0238">DNA-binding</keyword>
<keyword evidence="7" id="KW-1185">Reference proteome</keyword>
<gene>
    <name evidence="6" type="ORF">J3998_04045</name>
</gene>
<evidence type="ECO:0000313" key="7">
    <source>
        <dbReference type="Proteomes" id="UP000664835"/>
    </source>
</evidence>
<protein>
    <submittedName>
        <fullName evidence="6">Recombinase family protein</fullName>
    </submittedName>
</protein>
<dbReference type="InterPro" id="IPR006120">
    <property type="entry name" value="Resolvase_HTH_dom"/>
</dbReference>
<dbReference type="Gene3D" id="3.40.50.1390">
    <property type="entry name" value="Resolvase, N-terminal catalytic domain"/>
    <property type="match status" value="1"/>
</dbReference>
<dbReference type="Pfam" id="PF00239">
    <property type="entry name" value="Resolvase"/>
    <property type="match status" value="1"/>
</dbReference>
<dbReference type="CDD" id="cd03768">
    <property type="entry name" value="SR_ResInv"/>
    <property type="match status" value="1"/>
</dbReference>
<dbReference type="Gene3D" id="1.10.10.60">
    <property type="entry name" value="Homeodomain-like"/>
    <property type="match status" value="1"/>
</dbReference>
<dbReference type="PANTHER" id="PTHR30461">
    <property type="entry name" value="DNA-INVERTASE FROM LAMBDOID PROPHAGE"/>
    <property type="match status" value="1"/>
</dbReference>
<feature type="domain" description="Resolvase/invertase-type recombinase catalytic" evidence="5">
    <location>
        <begin position="2"/>
        <end position="137"/>
    </location>
</feature>
<evidence type="ECO:0000313" key="6">
    <source>
        <dbReference type="EMBL" id="MBO1926738.1"/>
    </source>
</evidence>
<dbReference type="RefSeq" id="WP_208148188.1">
    <property type="nucleotide sequence ID" value="NZ_JAGETV010000005.1"/>
</dbReference>
<dbReference type="InterPro" id="IPR006118">
    <property type="entry name" value="Recombinase_CS"/>
</dbReference>
<dbReference type="SMART" id="SM00857">
    <property type="entry name" value="Resolvase"/>
    <property type="match status" value="1"/>
</dbReference>
<dbReference type="PANTHER" id="PTHR30461:SF26">
    <property type="entry name" value="RESOLVASE HOMOLOG YNEB"/>
    <property type="match status" value="1"/>
</dbReference>
<dbReference type="InterPro" id="IPR006119">
    <property type="entry name" value="Resolv_N"/>
</dbReference>